<reference evidence="4" key="1">
    <citation type="submission" date="2020-11" db="EMBL/GenBank/DDBJ databases">
        <authorList>
            <person name="Tran Van P."/>
        </authorList>
    </citation>
    <scope>NUCLEOTIDE SEQUENCE</scope>
</reference>
<feature type="region of interest" description="Disordered" evidence="2">
    <location>
        <begin position="203"/>
        <end position="222"/>
    </location>
</feature>
<dbReference type="AlphaFoldDB" id="A0A7R9MMM3"/>
<evidence type="ECO:0000256" key="1">
    <source>
        <dbReference type="PROSITE-ProRule" id="PRU00042"/>
    </source>
</evidence>
<keyword evidence="1" id="KW-0863">Zinc-finger</keyword>
<dbReference type="InterPro" id="IPR013087">
    <property type="entry name" value="Znf_C2H2_type"/>
</dbReference>
<protein>
    <recommendedName>
        <fullName evidence="3">C2H2-type domain-containing protein</fullName>
    </recommendedName>
</protein>
<organism evidence="4">
    <name type="scientific">Oppiella nova</name>
    <dbReference type="NCBI Taxonomy" id="334625"/>
    <lineage>
        <taxon>Eukaryota</taxon>
        <taxon>Metazoa</taxon>
        <taxon>Ecdysozoa</taxon>
        <taxon>Arthropoda</taxon>
        <taxon>Chelicerata</taxon>
        <taxon>Arachnida</taxon>
        <taxon>Acari</taxon>
        <taxon>Acariformes</taxon>
        <taxon>Sarcoptiformes</taxon>
        <taxon>Oribatida</taxon>
        <taxon>Brachypylina</taxon>
        <taxon>Oppioidea</taxon>
        <taxon>Oppiidae</taxon>
        <taxon>Oppiella</taxon>
    </lineage>
</organism>
<dbReference type="OrthoDB" id="10542193at2759"/>
<sequence>MSQLLATNHKTTKKWSKRHTNRKQLIRNNGTNAGHETVEEELVDDGVVAEEALKETINGIHVNHNSNGVNIGAFNIDTNTVIIPHNFFDSRLQLSSQSTVRPLIVRFEPMVAQNGCDKTNPKNKITIIKPKAMGKQRKATTTEPSIEAKAVMARMRTVDRQVKSKSGKELVVRQQMESHLNGSTLSSLGSVPKVPIHRSLHHFRHKKSHKTHERVQTKELSQQVSTHTTTATLLQQSVDCVCVECKTVLASKQALHEHILSQHSAGLTKMQQTVVTEELPVPLFRCQWQDCTLDFDSMETFRQHVDSHV</sequence>
<feature type="domain" description="C2H2-type" evidence="3">
    <location>
        <begin position="284"/>
        <end position="309"/>
    </location>
</feature>
<evidence type="ECO:0000256" key="2">
    <source>
        <dbReference type="SAM" id="MobiDB-lite"/>
    </source>
</evidence>
<dbReference type="GO" id="GO:0008270">
    <property type="term" value="F:zinc ion binding"/>
    <property type="evidence" value="ECO:0007669"/>
    <property type="project" value="UniProtKB-KW"/>
</dbReference>
<dbReference type="SMART" id="SM00355">
    <property type="entry name" value="ZnF_C2H2"/>
    <property type="match status" value="2"/>
</dbReference>
<dbReference type="Gene3D" id="3.30.160.60">
    <property type="entry name" value="Classic Zinc Finger"/>
    <property type="match status" value="1"/>
</dbReference>
<gene>
    <name evidence="4" type="ORF">ONB1V03_LOCUS18741</name>
</gene>
<dbReference type="PROSITE" id="PS00028">
    <property type="entry name" value="ZINC_FINGER_C2H2_1"/>
    <property type="match status" value="1"/>
</dbReference>
<dbReference type="EMBL" id="CAJPVJ010026652">
    <property type="protein sequence ID" value="CAG2179317.1"/>
    <property type="molecule type" value="Genomic_DNA"/>
</dbReference>
<dbReference type="Proteomes" id="UP000728032">
    <property type="component" value="Unassembled WGS sequence"/>
</dbReference>
<feature type="compositionally biased region" description="Basic residues" evidence="2">
    <location>
        <begin position="203"/>
        <end position="212"/>
    </location>
</feature>
<feature type="non-terminal residue" evidence="4">
    <location>
        <position position="1"/>
    </location>
</feature>
<proteinExistence type="predicted"/>
<evidence type="ECO:0000313" key="5">
    <source>
        <dbReference type="Proteomes" id="UP000728032"/>
    </source>
</evidence>
<keyword evidence="5" id="KW-1185">Reference proteome</keyword>
<keyword evidence="1" id="KW-0479">Metal-binding</keyword>
<evidence type="ECO:0000313" key="4">
    <source>
        <dbReference type="EMBL" id="CAD7662181.1"/>
    </source>
</evidence>
<dbReference type="EMBL" id="OC941477">
    <property type="protein sequence ID" value="CAD7662181.1"/>
    <property type="molecule type" value="Genomic_DNA"/>
</dbReference>
<feature type="region of interest" description="Disordered" evidence="2">
    <location>
        <begin position="1"/>
        <end position="34"/>
    </location>
</feature>
<accession>A0A7R9MMM3</accession>
<evidence type="ECO:0000259" key="3">
    <source>
        <dbReference type="PROSITE" id="PS50157"/>
    </source>
</evidence>
<keyword evidence="1" id="KW-0862">Zinc</keyword>
<dbReference type="PROSITE" id="PS50157">
    <property type="entry name" value="ZINC_FINGER_C2H2_2"/>
    <property type="match status" value="1"/>
</dbReference>
<feature type="compositionally biased region" description="Basic residues" evidence="2">
    <location>
        <begin position="10"/>
        <end position="25"/>
    </location>
</feature>
<name>A0A7R9MMM3_9ACAR</name>